<proteinExistence type="predicted"/>
<dbReference type="InterPro" id="IPR032466">
    <property type="entry name" value="Metal_Hydrolase"/>
</dbReference>
<feature type="binding site" evidence="3">
    <location>
        <position position="152"/>
    </location>
    <ligand>
        <name>a divalent metal cation</name>
        <dbReference type="ChEBI" id="CHEBI:60240"/>
        <label>2</label>
    </ligand>
</feature>
<dbReference type="InterPro" id="IPR018228">
    <property type="entry name" value="DNase_TatD-rel_CS"/>
</dbReference>
<evidence type="ECO:0000256" key="3">
    <source>
        <dbReference type="PIRSR" id="PIRSR005902-1"/>
    </source>
</evidence>
<dbReference type="InterPro" id="IPR015991">
    <property type="entry name" value="TatD/YcfH-like"/>
</dbReference>
<keyword evidence="2" id="KW-0378">Hydrolase</keyword>
<dbReference type="Proteomes" id="UP000186102">
    <property type="component" value="Unassembled WGS sequence"/>
</dbReference>
<dbReference type="PIRSF" id="PIRSF005902">
    <property type="entry name" value="DNase_TatD"/>
    <property type="match status" value="1"/>
</dbReference>
<dbReference type="PANTHER" id="PTHR46124:SF2">
    <property type="entry name" value="D-AMINOACYL-TRNA DEACYLASE"/>
    <property type="match status" value="1"/>
</dbReference>
<dbReference type="FunFam" id="3.20.20.140:FF:000005">
    <property type="entry name" value="TatD family hydrolase"/>
    <property type="match status" value="1"/>
</dbReference>
<dbReference type="GO" id="GO:0046872">
    <property type="term" value="F:metal ion binding"/>
    <property type="evidence" value="ECO:0007669"/>
    <property type="project" value="UniProtKB-KW"/>
</dbReference>
<evidence type="ECO:0000313" key="4">
    <source>
        <dbReference type="EMBL" id="OLN34073.1"/>
    </source>
</evidence>
<feature type="binding site" evidence="3">
    <location>
        <position position="128"/>
    </location>
    <ligand>
        <name>a divalent metal cation</name>
        <dbReference type="ChEBI" id="CHEBI:60240"/>
        <label>2</label>
    </ligand>
</feature>
<feature type="binding site" evidence="3">
    <location>
        <position position="92"/>
    </location>
    <ligand>
        <name>a divalent metal cation</name>
        <dbReference type="ChEBI" id="CHEBI:60240"/>
        <label>1</label>
    </ligand>
</feature>
<accession>A0A1Q8R370</accession>
<gene>
    <name evidence="4" type="ORF">DSOL_0251</name>
</gene>
<protein>
    <submittedName>
        <fullName evidence="4">Putative deoxyribonuclease YcfH</fullName>
    </submittedName>
</protein>
<comment type="caution">
    <text evidence="4">The sequence shown here is derived from an EMBL/GenBank/DDBJ whole genome shotgun (WGS) entry which is preliminary data.</text>
</comment>
<dbReference type="AlphaFoldDB" id="A0A1Q8R370"/>
<dbReference type="EMBL" id="MLBF01000001">
    <property type="protein sequence ID" value="OLN34073.1"/>
    <property type="molecule type" value="Genomic_DNA"/>
</dbReference>
<name>A0A1Q8R370_9FIRM</name>
<dbReference type="Gene3D" id="3.20.20.140">
    <property type="entry name" value="Metal-dependent hydrolases"/>
    <property type="match status" value="1"/>
</dbReference>
<evidence type="ECO:0000256" key="1">
    <source>
        <dbReference type="ARBA" id="ARBA00022723"/>
    </source>
</evidence>
<dbReference type="Pfam" id="PF01026">
    <property type="entry name" value="TatD_DNase"/>
    <property type="match status" value="1"/>
</dbReference>
<dbReference type="OrthoDB" id="9810005at2"/>
<evidence type="ECO:0000313" key="5">
    <source>
        <dbReference type="Proteomes" id="UP000186102"/>
    </source>
</evidence>
<dbReference type="InterPro" id="IPR001130">
    <property type="entry name" value="TatD-like"/>
</dbReference>
<feature type="binding site" evidence="3">
    <location>
        <position position="202"/>
    </location>
    <ligand>
        <name>a divalent metal cation</name>
        <dbReference type="ChEBI" id="CHEBI:60240"/>
        <label>1</label>
    </ligand>
</feature>
<dbReference type="PROSITE" id="PS01091">
    <property type="entry name" value="TATD_3"/>
    <property type="match status" value="1"/>
</dbReference>
<dbReference type="RefSeq" id="WP_075363077.1">
    <property type="nucleotide sequence ID" value="NZ_MLBF01000001.1"/>
</dbReference>
<reference evidence="4 5" key="1">
    <citation type="submission" date="2016-09" db="EMBL/GenBank/DDBJ databases">
        <title>Complete genome of Desulfosporosinus sp. OL.</title>
        <authorList>
            <person name="Mardanov A."/>
            <person name="Beletsky A."/>
            <person name="Panova A."/>
            <person name="Karnachuk O."/>
            <person name="Ravin N."/>
        </authorList>
    </citation>
    <scope>NUCLEOTIDE SEQUENCE [LARGE SCALE GENOMIC DNA]</scope>
    <source>
        <strain evidence="4 5">OL</strain>
    </source>
</reference>
<dbReference type="GO" id="GO:0004536">
    <property type="term" value="F:DNA nuclease activity"/>
    <property type="evidence" value="ECO:0007669"/>
    <property type="project" value="InterPro"/>
</dbReference>
<dbReference type="CDD" id="cd01310">
    <property type="entry name" value="TatD_DNAse"/>
    <property type="match status" value="1"/>
</dbReference>
<dbReference type="SUPFAM" id="SSF51556">
    <property type="entry name" value="Metallo-dependent hydrolases"/>
    <property type="match status" value="1"/>
</dbReference>
<evidence type="ECO:0000256" key="2">
    <source>
        <dbReference type="ARBA" id="ARBA00022801"/>
    </source>
</evidence>
<dbReference type="PANTHER" id="PTHR46124">
    <property type="entry name" value="D-AMINOACYL-TRNA DEACYLASE"/>
    <property type="match status" value="1"/>
</dbReference>
<feature type="binding site" evidence="3">
    <location>
        <position position="8"/>
    </location>
    <ligand>
        <name>a divalent metal cation</name>
        <dbReference type="ChEBI" id="CHEBI:60240"/>
        <label>1</label>
    </ligand>
</feature>
<dbReference type="STRING" id="1888891.DSOL_0251"/>
<feature type="binding site" evidence="3">
    <location>
        <position position="6"/>
    </location>
    <ligand>
        <name>a divalent metal cation</name>
        <dbReference type="ChEBI" id="CHEBI:60240"/>
        <label>1</label>
    </ligand>
</feature>
<dbReference type="GO" id="GO:0016788">
    <property type="term" value="F:hydrolase activity, acting on ester bonds"/>
    <property type="evidence" value="ECO:0007669"/>
    <property type="project" value="InterPro"/>
</dbReference>
<dbReference type="GO" id="GO:0005829">
    <property type="term" value="C:cytosol"/>
    <property type="evidence" value="ECO:0007669"/>
    <property type="project" value="TreeGrafter"/>
</dbReference>
<organism evidence="4 5">
    <name type="scientific">Desulfosporosinus metallidurans</name>
    <dbReference type="NCBI Taxonomy" id="1888891"/>
    <lineage>
        <taxon>Bacteria</taxon>
        <taxon>Bacillati</taxon>
        <taxon>Bacillota</taxon>
        <taxon>Clostridia</taxon>
        <taxon>Eubacteriales</taxon>
        <taxon>Desulfitobacteriaceae</taxon>
        <taxon>Desulfosporosinus</taxon>
    </lineage>
</organism>
<sequence length="259" mass="29657">MIWDTHAHLDDPDYSEDFQEVVLRMKSYGISRVTNVGYDLASSERSVKLSQDYDFIYAAIGIHPHNAEGITAETWERLKGLAKQPKVLAWGEIGLDYYRDLSPRSIQKEVFIQQIKLANEVGLPIVIHNRDAHQDVLEIVKGHPPKYGGVFHCYSGSREMANILLKLGFYLSFAGPVTFKNARHTVEVAEHVPIDRILVETDSPYLTPEPRRGKRNEPTYVREVVKKIAEIRNLPFEDVALQTMRNAETIFKLVKKDLR</sequence>
<keyword evidence="1 3" id="KW-0479">Metal-binding</keyword>
<dbReference type="NCBIfam" id="TIGR00010">
    <property type="entry name" value="YchF/TatD family DNA exonuclease"/>
    <property type="match status" value="1"/>
</dbReference>
<keyword evidence="5" id="KW-1185">Reference proteome</keyword>